<reference evidence="1" key="1">
    <citation type="journal article" date="2012" name="J. Microbiol. Biotechnol.">
        <title>Ramlibacter ginsenosidimutans sp. nov., with ginsenoside-converting activity.</title>
        <authorList>
            <person name="Wang L."/>
            <person name="An D.S."/>
            <person name="Kim S.G."/>
            <person name="Jin F.X."/>
            <person name="Kim S.C."/>
            <person name="Lee S.T."/>
            <person name="Im W.T."/>
        </authorList>
    </citation>
    <scope>NUCLEOTIDE SEQUENCE</scope>
    <source>
        <strain evidence="1">KACC 17527</strain>
    </source>
</reference>
<organism evidence="1 2">
    <name type="scientific">Ramlibacter ginsenosidimutans</name>
    <dbReference type="NCBI Taxonomy" id="502333"/>
    <lineage>
        <taxon>Bacteria</taxon>
        <taxon>Pseudomonadati</taxon>
        <taxon>Pseudomonadota</taxon>
        <taxon>Betaproteobacteria</taxon>
        <taxon>Burkholderiales</taxon>
        <taxon>Comamonadaceae</taxon>
        <taxon>Ramlibacter</taxon>
    </lineage>
</organism>
<evidence type="ECO:0000313" key="1">
    <source>
        <dbReference type="EMBL" id="MBK6005879.1"/>
    </source>
</evidence>
<comment type="caution">
    <text evidence="1">The sequence shown here is derived from an EMBL/GenBank/DDBJ whole genome shotgun (WGS) entry which is preliminary data.</text>
</comment>
<dbReference type="GO" id="GO:0005506">
    <property type="term" value="F:iron ion binding"/>
    <property type="evidence" value="ECO:0007669"/>
    <property type="project" value="InterPro"/>
</dbReference>
<accession>A0A934TQX2</accession>
<dbReference type="AlphaFoldDB" id="A0A934TQX2"/>
<dbReference type="InterPro" id="IPR036396">
    <property type="entry name" value="Cyt_P450_sf"/>
</dbReference>
<dbReference type="SUPFAM" id="SSF48264">
    <property type="entry name" value="Cytochrome P450"/>
    <property type="match status" value="1"/>
</dbReference>
<name>A0A934TQX2_9BURK</name>
<dbReference type="GO" id="GO:0016705">
    <property type="term" value="F:oxidoreductase activity, acting on paired donors, with incorporation or reduction of molecular oxygen"/>
    <property type="evidence" value="ECO:0007669"/>
    <property type="project" value="InterPro"/>
</dbReference>
<reference evidence="1" key="2">
    <citation type="submission" date="2021-01" db="EMBL/GenBank/DDBJ databases">
        <authorList>
            <person name="Kang M."/>
        </authorList>
    </citation>
    <scope>NUCLEOTIDE SEQUENCE</scope>
    <source>
        <strain evidence="1">KACC 17527</strain>
    </source>
</reference>
<sequence>MAKKSRLQWIEDERNPLAQNRMLFRSLRHDVRRAALYRDLAARGFPALAFKSVLRMRSNASWPSETVYLLTARQDIALALQQGSVKPYSELDSGGRFMLGVDAPAAHRDQREKAEKALAFPPAQINACVQEALARTMVLAERLGEFDLVRDVAEQAALRLMSILFGMPAKAYYVLEQGMQAAYTRLTFQIIGRHFVENDGLPPPDSRATAEGKKRVEQVALDAAQGKDFPEFWDEHVHVGNASGALAKSFPGDPEMQKIVILGLIAGTAGNVASAVANTMDWFFRQMWQGELLIDRAGRAARRDDGAELDGLVDLALSMRPPAPFLTRVTRSPMRVTGIDGELEPGTTLLLALGADVPCDWSLVFGGDLSGPPYMHSCIGRHLALPLVRETVRQVLRLPGLARVIDPATGRPKPLVKQWGAGCLSFPLRYARARRMNQQPLFLSLKIKEPVAQNALILKELTRVGAPVVERALAEANNVHFAWFGLIKGDTHLFMYTVYDGDFDAYVEHFAMKVPLFNEQFRFLEGAPPTPVRDHPREFVEFLRKNNNAPLGGYFYSAYPGAGVADIQNAGLGQT</sequence>
<dbReference type="GO" id="GO:0020037">
    <property type="term" value="F:heme binding"/>
    <property type="evidence" value="ECO:0007669"/>
    <property type="project" value="InterPro"/>
</dbReference>
<evidence type="ECO:0008006" key="3">
    <source>
        <dbReference type="Google" id="ProtNLM"/>
    </source>
</evidence>
<evidence type="ECO:0000313" key="2">
    <source>
        <dbReference type="Proteomes" id="UP000630528"/>
    </source>
</evidence>
<keyword evidence="2" id="KW-1185">Reference proteome</keyword>
<dbReference type="EMBL" id="JAEPWM010000002">
    <property type="protein sequence ID" value="MBK6005879.1"/>
    <property type="molecule type" value="Genomic_DNA"/>
</dbReference>
<dbReference type="RefSeq" id="WP_201167752.1">
    <property type="nucleotide sequence ID" value="NZ_JAEPWM010000002.1"/>
</dbReference>
<protein>
    <recommendedName>
        <fullName evidence="3">Cytochrome P450</fullName>
    </recommendedName>
</protein>
<proteinExistence type="predicted"/>
<dbReference type="Proteomes" id="UP000630528">
    <property type="component" value="Unassembled WGS sequence"/>
</dbReference>
<dbReference type="GO" id="GO:0004497">
    <property type="term" value="F:monooxygenase activity"/>
    <property type="evidence" value="ECO:0007669"/>
    <property type="project" value="InterPro"/>
</dbReference>
<gene>
    <name evidence="1" type="ORF">JJB11_07205</name>
</gene>
<dbReference type="Gene3D" id="1.10.630.10">
    <property type="entry name" value="Cytochrome P450"/>
    <property type="match status" value="1"/>
</dbReference>